<dbReference type="AlphaFoldDB" id="A0A5J5D7M3"/>
<gene>
    <name evidence="1" type="ORF">FQN60_010285</name>
</gene>
<keyword evidence="2" id="KW-1185">Reference proteome</keyword>
<dbReference type="EMBL" id="VOFY01000010">
    <property type="protein sequence ID" value="KAA8588940.1"/>
    <property type="molecule type" value="Genomic_DNA"/>
</dbReference>
<comment type="caution">
    <text evidence="1">The sequence shown here is derived from an EMBL/GenBank/DDBJ whole genome shotgun (WGS) entry which is preliminary data.</text>
</comment>
<sequence length="53" mass="5699">MLIAIVSVSVIFAESHQLIAVRCHRTDGSFSRYSAPMITTTLTGVVLPNHSAV</sequence>
<reference evidence="1 2" key="1">
    <citation type="submission" date="2019-08" db="EMBL/GenBank/DDBJ databases">
        <title>A chromosome-level genome assembly, high-density linkage maps, and genome scans reveal the genomic architecture of hybrid incompatibilities underlying speciation via character displacement in darters (Percidae: Etheostominae).</title>
        <authorList>
            <person name="Moran R.L."/>
            <person name="Catchen J.M."/>
            <person name="Fuller R.C."/>
        </authorList>
    </citation>
    <scope>NUCLEOTIDE SEQUENCE [LARGE SCALE GENOMIC DNA]</scope>
    <source>
        <strain evidence="1">EspeVRDwgs_2016</strain>
        <tissue evidence="1">Muscle</tissue>
    </source>
</reference>
<proteinExistence type="predicted"/>
<evidence type="ECO:0000313" key="2">
    <source>
        <dbReference type="Proteomes" id="UP000327493"/>
    </source>
</evidence>
<accession>A0A5J5D7M3</accession>
<organism evidence="1 2">
    <name type="scientific">Etheostoma spectabile</name>
    <name type="common">orangethroat darter</name>
    <dbReference type="NCBI Taxonomy" id="54343"/>
    <lineage>
        <taxon>Eukaryota</taxon>
        <taxon>Metazoa</taxon>
        <taxon>Chordata</taxon>
        <taxon>Craniata</taxon>
        <taxon>Vertebrata</taxon>
        <taxon>Euteleostomi</taxon>
        <taxon>Actinopterygii</taxon>
        <taxon>Neopterygii</taxon>
        <taxon>Teleostei</taxon>
        <taxon>Neoteleostei</taxon>
        <taxon>Acanthomorphata</taxon>
        <taxon>Eupercaria</taxon>
        <taxon>Perciformes</taxon>
        <taxon>Percoidei</taxon>
        <taxon>Percidae</taxon>
        <taxon>Etheostomatinae</taxon>
        <taxon>Etheostoma</taxon>
    </lineage>
</organism>
<name>A0A5J5D7M3_9PERO</name>
<evidence type="ECO:0000313" key="1">
    <source>
        <dbReference type="EMBL" id="KAA8588940.1"/>
    </source>
</evidence>
<dbReference type="Proteomes" id="UP000327493">
    <property type="component" value="Chromosome 10"/>
</dbReference>
<protein>
    <submittedName>
        <fullName evidence="1">Uncharacterized protein</fullName>
    </submittedName>
</protein>
<feature type="non-terminal residue" evidence="1">
    <location>
        <position position="53"/>
    </location>
</feature>